<comment type="caution">
    <text evidence="6">The sequence shown here is derived from an EMBL/GenBank/DDBJ whole genome shotgun (WGS) entry which is preliminary data.</text>
</comment>
<dbReference type="SUPFAM" id="SSF53686">
    <property type="entry name" value="Tryptophan synthase beta subunit-like PLP-dependent enzymes"/>
    <property type="match status" value="1"/>
</dbReference>
<dbReference type="GO" id="GO:0006565">
    <property type="term" value="P:L-serine catabolic process"/>
    <property type="evidence" value="ECO:0007669"/>
    <property type="project" value="TreeGrafter"/>
</dbReference>
<evidence type="ECO:0000259" key="5">
    <source>
        <dbReference type="Pfam" id="PF00291"/>
    </source>
</evidence>
<organism evidence="6 7">
    <name type="scientific">Caenispirillum salinarum AK4</name>
    <dbReference type="NCBI Taxonomy" id="1238182"/>
    <lineage>
        <taxon>Bacteria</taxon>
        <taxon>Pseudomonadati</taxon>
        <taxon>Pseudomonadota</taxon>
        <taxon>Alphaproteobacteria</taxon>
        <taxon>Rhodospirillales</taxon>
        <taxon>Novispirillaceae</taxon>
        <taxon>Caenispirillum</taxon>
    </lineage>
</organism>
<sequence>MAGTADTLKTMDAAVIGAARARIAPLVRRTPQVPSPGLGAIAGVPVDLKLEQLQDSGAFKLRGASNLLATLPRDSLAKGVVAVSTGNHGRAVALAARRMGVRAVVCMSSLVPSNKVDAIRALGAEIRIVGRSQDEADEEARRLVAEEGMAYAAPFDDPAIIAGQGTIGLEVLEDAPDVAAVLVPLSGGGLFAGVALAIKAQRPDVKLIGISMERGAAMHASLAAGRPVAVEELPTLADSLGGGIGLSNRHSFALTRDLIDDVILLTEAEIAAGMRWLYRQEQLVAEGAAAVGAAAILAGETGRLPGRTVALVTGRNVDMDTFTRIVSAPTVEAAVQGSRIMEAA</sequence>
<dbReference type="STRING" id="1238182.C882_3812"/>
<evidence type="ECO:0000313" key="7">
    <source>
        <dbReference type="Proteomes" id="UP000009881"/>
    </source>
</evidence>
<dbReference type="CDD" id="cd01562">
    <property type="entry name" value="Thr-dehyd"/>
    <property type="match status" value="1"/>
</dbReference>
<evidence type="ECO:0000256" key="1">
    <source>
        <dbReference type="ARBA" id="ARBA00001933"/>
    </source>
</evidence>
<dbReference type="GO" id="GO:0006567">
    <property type="term" value="P:L-threonine catabolic process"/>
    <property type="evidence" value="ECO:0007669"/>
    <property type="project" value="TreeGrafter"/>
</dbReference>
<evidence type="ECO:0000256" key="3">
    <source>
        <dbReference type="ARBA" id="ARBA00022898"/>
    </source>
</evidence>
<dbReference type="GO" id="GO:0004794">
    <property type="term" value="F:threonine deaminase activity"/>
    <property type="evidence" value="ECO:0007669"/>
    <property type="project" value="TreeGrafter"/>
</dbReference>
<name>K9H304_9PROT</name>
<dbReference type="GO" id="GO:0009097">
    <property type="term" value="P:isoleucine biosynthetic process"/>
    <property type="evidence" value="ECO:0007669"/>
    <property type="project" value="TreeGrafter"/>
</dbReference>
<dbReference type="PANTHER" id="PTHR48078:SF6">
    <property type="entry name" value="L-THREONINE DEHYDRATASE CATABOLIC TDCB"/>
    <property type="match status" value="1"/>
</dbReference>
<dbReference type="Pfam" id="PF00291">
    <property type="entry name" value="PALP"/>
    <property type="match status" value="1"/>
</dbReference>
<dbReference type="GO" id="GO:0030170">
    <property type="term" value="F:pyridoxal phosphate binding"/>
    <property type="evidence" value="ECO:0007669"/>
    <property type="project" value="InterPro"/>
</dbReference>
<dbReference type="FunFam" id="3.40.50.1100:FF:000005">
    <property type="entry name" value="Threonine dehydratase catabolic"/>
    <property type="match status" value="1"/>
</dbReference>
<keyword evidence="7" id="KW-1185">Reference proteome</keyword>
<accession>K9H304</accession>
<dbReference type="PROSITE" id="PS00165">
    <property type="entry name" value="DEHYDRATASE_SER_THR"/>
    <property type="match status" value="1"/>
</dbReference>
<dbReference type="RefSeq" id="WP_009539920.1">
    <property type="nucleotide sequence ID" value="NZ_ANHY01000006.1"/>
</dbReference>
<dbReference type="AlphaFoldDB" id="K9H304"/>
<comment type="similarity">
    <text evidence="2">Belongs to the serine/threonine dehydratase family.</text>
</comment>
<dbReference type="GO" id="GO:0003941">
    <property type="term" value="F:L-serine ammonia-lyase activity"/>
    <property type="evidence" value="ECO:0007669"/>
    <property type="project" value="TreeGrafter"/>
</dbReference>
<dbReference type="eggNOG" id="COG1171">
    <property type="taxonomic scope" value="Bacteria"/>
</dbReference>
<evidence type="ECO:0000313" key="6">
    <source>
        <dbReference type="EMBL" id="EKV31439.1"/>
    </source>
</evidence>
<keyword evidence="3" id="KW-0663">Pyridoxal phosphate</keyword>
<feature type="domain" description="Tryptophan synthase beta chain-like PALP" evidence="5">
    <location>
        <begin position="24"/>
        <end position="314"/>
    </location>
</feature>
<dbReference type="InterPro" id="IPR001926">
    <property type="entry name" value="TrpB-like_PALP"/>
</dbReference>
<evidence type="ECO:0000256" key="4">
    <source>
        <dbReference type="ARBA" id="ARBA00023239"/>
    </source>
</evidence>
<proteinExistence type="inferred from homology"/>
<keyword evidence="4" id="KW-0456">Lyase</keyword>
<dbReference type="NCBIfam" id="TIGR02991">
    <property type="entry name" value="ectoine_eutB"/>
    <property type="match status" value="1"/>
</dbReference>
<dbReference type="InterPro" id="IPR014333">
    <property type="entry name" value="Ectoine_EutB"/>
</dbReference>
<gene>
    <name evidence="6" type="ORF">C882_3812</name>
</gene>
<dbReference type="PANTHER" id="PTHR48078">
    <property type="entry name" value="THREONINE DEHYDRATASE, MITOCHONDRIAL-RELATED"/>
    <property type="match status" value="1"/>
</dbReference>
<evidence type="ECO:0000256" key="2">
    <source>
        <dbReference type="ARBA" id="ARBA00010869"/>
    </source>
</evidence>
<dbReference type="Proteomes" id="UP000009881">
    <property type="component" value="Unassembled WGS sequence"/>
</dbReference>
<dbReference type="NCBIfam" id="NF005680">
    <property type="entry name" value="PRK07476.1"/>
    <property type="match status" value="1"/>
</dbReference>
<dbReference type="InterPro" id="IPR000634">
    <property type="entry name" value="Ser/Thr_deHydtase_PyrdxlP-BS"/>
</dbReference>
<dbReference type="PATRIC" id="fig|1238182.3.peg.1475"/>
<dbReference type="EMBL" id="ANHY01000006">
    <property type="protein sequence ID" value="EKV31439.1"/>
    <property type="molecule type" value="Genomic_DNA"/>
</dbReference>
<comment type="cofactor">
    <cofactor evidence="1">
        <name>pyridoxal 5'-phosphate</name>
        <dbReference type="ChEBI" id="CHEBI:597326"/>
    </cofactor>
</comment>
<dbReference type="Gene3D" id="3.40.50.1100">
    <property type="match status" value="2"/>
</dbReference>
<protein>
    <submittedName>
        <fullName evidence="6">Threonine dehydratase, catabolic</fullName>
    </submittedName>
</protein>
<dbReference type="InterPro" id="IPR050147">
    <property type="entry name" value="Ser/Thr_Dehydratase"/>
</dbReference>
<dbReference type="InterPro" id="IPR036052">
    <property type="entry name" value="TrpB-like_PALP_sf"/>
</dbReference>
<reference evidence="6 7" key="1">
    <citation type="journal article" date="2013" name="Genome Announc.">
        <title>Draft Genome Sequence of an Alphaproteobacterium, Caenispirillum salinarum AK4(T), Isolated from a Solar Saltern.</title>
        <authorList>
            <person name="Khatri I."/>
            <person name="Singh A."/>
            <person name="Korpole S."/>
            <person name="Pinnaka A.K."/>
            <person name="Subramanian S."/>
        </authorList>
    </citation>
    <scope>NUCLEOTIDE SEQUENCE [LARGE SCALE GENOMIC DNA]</scope>
    <source>
        <strain evidence="6 7">AK4</strain>
    </source>
</reference>